<evidence type="ECO:0000313" key="3">
    <source>
        <dbReference type="Proteomes" id="UP000743370"/>
    </source>
</evidence>
<proteinExistence type="predicted"/>
<dbReference type="AlphaFoldDB" id="A0A8T0KQ15"/>
<gene>
    <name evidence="2" type="ORF">HKW66_Vig0197520</name>
</gene>
<feature type="compositionally biased region" description="Basic and acidic residues" evidence="1">
    <location>
        <begin position="51"/>
        <end position="63"/>
    </location>
</feature>
<accession>A0A8T0KQ15</accession>
<evidence type="ECO:0000313" key="2">
    <source>
        <dbReference type="EMBL" id="KAG2401212.1"/>
    </source>
</evidence>
<dbReference type="InterPro" id="IPR012438">
    <property type="entry name" value="DUF1639"/>
</dbReference>
<evidence type="ECO:0000256" key="1">
    <source>
        <dbReference type="SAM" id="MobiDB-lite"/>
    </source>
</evidence>
<sequence length="319" mass="35358">MVFTCSGEGESMAMGPERSKPLHNFMLPCLKWGSQRHLRCTKLASDSSTDTGDRRSPAPREFDPPPPVNADSRLRLKRPRFLGDEGIDAVREKLMLDLKTEADRMKDAILGKEVAEDNDVIIEDAPPVTVAVEEEAQPSATGVRTWNLRTRRAPVTVRIDERKAGVGTSFSPLRSVPGAGKSPKLRGSPEKEERPLKFSLTLTKKEIEEDFMNLVGHRPPRRPKKRPRNAQKQLDTLFPGQWLSEVSADCYKVPDEAETGKVALRLAKGILMLAAEDAYEADGGFHGWMELVVFPRSRAMHSGTVTNNAVLSGAILPKR</sequence>
<feature type="region of interest" description="Disordered" evidence="1">
    <location>
        <begin position="166"/>
        <end position="194"/>
    </location>
</feature>
<protein>
    <submittedName>
        <fullName evidence="2">Uncharacterized protein</fullName>
    </submittedName>
</protein>
<feature type="region of interest" description="Disordered" evidence="1">
    <location>
        <begin position="43"/>
        <end position="72"/>
    </location>
</feature>
<organism evidence="2 3">
    <name type="scientific">Phaseolus angularis</name>
    <name type="common">Azuki bean</name>
    <name type="synonym">Vigna angularis</name>
    <dbReference type="NCBI Taxonomy" id="3914"/>
    <lineage>
        <taxon>Eukaryota</taxon>
        <taxon>Viridiplantae</taxon>
        <taxon>Streptophyta</taxon>
        <taxon>Embryophyta</taxon>
        <taxon>Tracheophyta</taxon>
        <taxon>Spermatophyta</taxon>
        <taxon>Magnoliopsida</taxon>
        <taxon>eudicotyledons</taxon>
        <taxon>Gunneridae</taxon>
        <taxon>Pentapetalae</taxon>
        <taxon>rosids</taxon>
        <taxon>fabids</taxon>
        <taxon>Fabales</taxon>
        <taxon>Fabaceae</taxon>
        <taxon>Papilionoideae</taxon>
        <taxon>50 kb inversion clade</taxon>
        <taxon>NPAAA clade</taxon>
        <taxon>indigoferoid/millettioid clade</taxon>
        <taxon>Phaseoleae</taxon>
        <taxon>Vigna</taxon>
    </lineage>
</organism>
<dbReference type="Proteomes" id="UP000743370">
    <property type="component" value="Unassembled WGS sequence"/>
</dbReference>
<dbReference type="Pfam" id="PF07797">
    <property type="entry name" value="DUF1639"/>
    <property type="match status" value="1"/>
</dbReference>
<comment type="caution">
    <text evidence="2">The sequence shown here is derived from an EMBL/GenBank/DDBJ whole genome shotgun (WGS) entry which is preliminary data.</text>
</comment>
<reference evidence="2 3" key="1">
    <citation type="submission" date="2020-05" db="EMBL/GenBank/DDBJ databases">
        <title>Vigna angularis (adzuki bean) Var. LongXiaoDou No. 4 denovo assembly.</title>
        <authorList>
            <person name="Xiang H."/>
        </authorList>
    </citation>
    <scope>NUCLEOTIDE SEQUENCE [LARGE SCALE GENOMIC DNA]</scope>
    <source>
        <tissue evidence="2">Leaf</tissue>
    </source>
</reference>
<dbReference type="EMBL" id="JABFOF010000003">
    <property type="protein sequence ID" value="KAG2401212.1"/>
    <property type="molecule type" value="Genomic_DNA"/>
</dbReference>
<name>A0A8T0KQ15_PHAAN</name>
<dbReference type="PANTHER" id="PTHR33130">
    <property type="entry name" value="PUTATIVE (DUF1639)-RELATED"/>
    <property type="match status" value="1"/>
</dbReference>
<dbReference type="PANTHER" id="PTHR33130:SF43">
    <property type="entry name" value="OS01G0688600 PROTEIN"/>
    <property type="match status" value="1"/>
</dbReference>